<comment type="caution">
    <text evidence="1">The sequence shown here is derived from an EMBL/GenBank/DDBJ whole genome shotgun (WGS) entry which is preliminary data.</text>
</comment>
<reference evidence="1" key="1">
    <citation type="submission" date="2016-10" db="EMBL/GenBank/DDBJ databases">
        <title>Sequence of Gallionella enrichment culture.</title>
        <authorList>
            <person name="Poehlein A."/>
            <person name="Muehling M."/>
            <person name="Daniel R."/>
        </authorList>
    </citation>
    <scope>NUCLEOTIDE SEQUENCE</scope>
</reference>
<accession>A0A1J5PE38</accession>
<organism evidence="1">
    <name type="scientific">mine drainage metagenome</name>
    <dbReference type="NCBI Taxonomy" id="410659"/>
    <lineage>
        <taxon>unclassified sequences</taxon>
        <taxon>metagenomes</taxon>
        <taxon>ecological metagenomes</taxon>
    </lineage>
</organism>
<protein>
    <submittedName>
        <fullName evidence="1">Uncharacterized protein</fullName>
    </submittedName>
</protein>
<dbReference type="EMBL" id="MLJW01007061">
    <property type="protein sequence ID" value="OIQ65788.1"/>
    <property type="molecule type" value="Genomic_DNA"/>
</dbReference>
<name>A0A1J5PE38_9ZZZZ</name>
<dbReference type="AlphaFoldDB" id="A0A1J5PE38"/>
<evidence type="ECO:0000313" key="1">
    <source>
        <dbReference type="EMBL" id="OIQ65788.1"/>
    </source>
</evidence>
<gene>
    <name evidence="1" type="ORF">GALL_526490</name>
</gene>
<sequence>MLMFYSTPAFRDILLPQLHYIRNRHFHMRYHHRIPGRFTIVFQRKRHLARKQFEQDYPIAVNIGLKKHLPFVLFRGHKLYCACVAHTAPPFFI</sequence>
<proteinExistence type="predicted"/>